<evidence type="ECO:0000259" key="6">
    <source>
        <dbReference type="PROSITE" id="PS51898"/>
    </source>
</evidence>
<organism evidence="8 9">
    <name type="scientific">Lactobacillus crispatus</name>
    <dbReference type="NCBI Taxonomy" id="47770"/>
    <lineage>
        <taxon>Bacteria</taxon>
        <taxon>Bacillati</taxon>
        <taxon>Bacillota</taxon>
        <taxon>Bacilli</taxon>
        <taxon>Lactobacillales</taxon>
        <taxon>Lactobacillaceae</taxon>
        <taxon>Lactobacillus</taxon>
    </lineage>
</organism>
<keyword evidence="3 5" id="KW-0238">DNA-binding</keyword>
<name>A0A2N5KW40_9LACO</name>
<gene>
    <name evidence="8" type="ORF">CYJ79_10510</name>
</gene>
<dbReference type="InterPro" id="IPR002104">
    <property type="entry name" value="Integrase_catalytic"/>
</dbReference>
<dbReference type="Pfam" id="PF14659">
    <property type="entry name" value="Phage_int_SAM_3"/>
    <property type="match status" value="1"/>
</dbReference>
<dbReference type="InterPro" id="IPR013762">
    <property type="entry name" value="Integrase-like_cat_sf"/>
</dbReference>
<dbReference type="AlphaFoldDB" id="A0A2N5KW40"/>
<evidence type="ECO:0000256" key="3">
    <source>
        <dbReference type="ARBA" id="ARBA00023125"/>
    </source>
</evidence>
<dbReference type="Pfam" id="PF00589">
    <property type="entry name" value="Phage_integrase"/>
    <property type="match status" value="1"/>
</dbReference>
<reference evidence="8 9" key="1">
    <citation type="submission" date="2017-12" db="EMBL/GenBank/DDBJ databases">
        <title>Phylogenetic diversity of female urinary microbiome.</title>
        <authorList>
            <person name="Thomas-White K."/>
            <person name="Wolfe A.J."/>
        </authorList>
    </citation>
    <scope>NUCLEOTIDE SEQUENCE [LARGE SCALE GENOMIC DNA]</scope>
    <source>
        <strain evidence="8 9">UMB0085</strain>
    </source>
</reference>
<comment type="caution">
    <text evidence="8">The sequence shown here is derived from an EMBL/GenBank/DDBJ whole genome shotgun (WGS) entry which is preliminary data.</text>
</comment>
<dbReference type="GO" id="GO:0006310">
    <property type="term" value="P:DNA recombination"/>
    <property type="evidence" value="ECO:0007669"/>
    <property type="project" value="UniProtKB-KW"/>
</dbReference>
<evidence type="ECO:0000259" key="7">
    <source>
        <dbReference type="PROSITE" id="PS51900"/>
    </source>
</evidence>
<dbReference type="PROSITE" id="PS51900">
    <property type="entry name" value="CB"/>
    <property type="match status" value="1"/>
</dbReference>
<evidence type="ECO:0000256" key="4">
    <source>
        <dbReference type="ARBA" id="ARBA00023172"/>
    </source>
</evidence>
<dbReference type="Gene3D" id="1.10.443.10">
    <property type="entry name" value="Intergrase catalytic core"/>
    <property type="match status" value="1"/>
</dbReference>
<dbReference type="InterPro" id="IPR028259">
    <property type="entry name" value="AP2-like_int_N"/>
</dbReference>
<comment type="similarity">
    <text evidence="1">Belongs to the 'phage' integrase family.</text>
</comment>
<dbReference type="InterPro" id="IPR050808">
    <property type="entry name" value="Phage_Integrase"/>
</dbReference>
<dbReference type="EMBL" id="PKIW01000078">
    <property type="protein sequence ID" value="PLT10458.1"/>
    <property type="molecule type" value="Genomic_DNA"/>
</dbReference>
<dbReference type="PANTHER" id="PTHR30629:SF2">
    <property type="entry name" value="PROPHAGE INTEGRASE INTS-RELATED"/>
    <property type="match status" value="1"/>
</dbReference>
<evidence type="ECO:0000256" key="5">
    <source>
        <dbReference type="PROSITE-ProRule" id="PRU01248"/>
    </source>
</evidence>
<dbReference type="RefSeq" id="WP_005727637.1">
    <property type="nucleotide sequence ID" value="NZ_JABERP010000036.1"/>
</dbReference>
<dbReference type="CDD" id="cd01189">
    <property type="entry name" value="INT_ICEBs1_C_like"/>
    <property type="match status" value="1"/>
</dbReference>
<dbReference type="InterPro" id="IPR010998">
    <property type="entry name" value="Integrase_recombinase_N"/>
</dbReference>
<dbReference type="Pfam" id="PF14657">
    <property type="entry name" value="Arm-DNA-bind_4"/>
    <property type="match status" value="1"/>
</dbReference>
<evidence type="ECO:0000313" key="8">
    <source>
        <dbReference type="EMBL" id="PLT10458.1"/>
    </source>
</evidence>
<evidence type="ECO:0000313" key="9">
    <source>
        <dbReference type="Proteomes" id="UP000235119"/>
    </source>
</evidence>
<evidence type="ECO:0000256" key="1">
    <source>
        <dbReference type="ARBA" id="ARBA00008857"/>
    </source>
</evidence>
<dbReference type="PROSITE" id="PS51898">
    <property type="entry name" value="TYR_RECOMBINASE"/>
    <property type="match status" value="1"/>
</dbReference>
<dbReference type="Proteomes" id="UP000235119">
    <property type="component" value="Unassembled WGS sequence"/>
</dbReference>
<sequence>MPRKKDPEIYDYKLKSGKTKYGFKTYVGINPEDGKPIKPTRQGFNSYKEAEAAKIKLKAAGAISVANNRKAESNKKTVQEVYDIWFSIKKDNVRESTLYNIKCDWENHIKPEFGNKYIDRIDITRLQKFVNWLSQKYISYQYKVNILHRIIKYAILRGWCNEDPFNKIVIPKKSSKKSDRPKENYYNLDELKEFLSAAKEHNYSYYAFFVVLGNLGLRRGEALALKWKNIDFDKQIVHIDHTVSHDLQNKKVIGDPKTYSAKRDLALSKNLNYVLREYRKTQKVFNRDDDYIFHTKNGSFFNSPAVSEWMKSIYHFYPELRKITAHGFRHSLATLLYEGSDKITPKDVQYVLGHSRVTTALNIYTHVTQNQKSNIKNAVNNLDLE</sequence>
<evidence type="ECO:0000256" key="2">
    <source>
        <dbReference type="ARBA" id="ARBA00022908"/>
    </source>
</evidence>
<feature type="domain" description="Tyr recombinase" evidence="6">
    <location>
        <begin position="181"/>
        <end position="377"/>
    </location>
</feature>
<feature type="domain" description="Core-binding (CB)" evidence="7">
    <location>
        <begin position="76"/>
        <end position="155"/>
    </location>
</feature>
<dbReference type="InterPro" id="IPR044068">
    <property type="entry name" value="CB"/>
</dbReference>
<proteinExistence type="inferred from homology"/>
<dbReference type="InterPro" id="IPR004107">
    <property type="entry name" value="Integrase_SAM-like_N"/>
</dbReference>
<dbReference type="GO" id="GO:0003677">
    <property type="term" value="F:DNA binding"/>
    <property type="evidence" value="ECO:0007669"/>
    <property type="project" value="UniProtKB-UniRule"/>
</dbReference>
<dbReference type="InterPro" id="IPR011010">
    <property type="entry name" value="DNA_brk_join_enz"/>
</dbReference>
<dbReference type="PANTHER" id="PTHR30629">
    <property type="entry name" value="PROPHAGE INTEGRASE"/>
    <property type="match status" value="1"/>
</dbReference>
<dbReference type="SUPFAM" id="SSF56349">
    <property type="entry name" value="DNA breaking-rejoining enzymes"/>
    <property type="match status" value="1"/>
</dbReference>
<dbReference type="Gene3D" id="1.10.150.130">
    <property type="match status" value="1"/>
</dbReference>
<keyword evidence="4" id="KW-0233">DNA recombination</keyword>
<protein>
    <submittedName>
        <fullName evidence="8">Site-specific integrase</fullName>
    </submittedName>
</protein>
<dbReference type="GO" id="GO:0015074">
    <property type="term" value="P:DNA integration"/>
    <property type="evidence" value="ECO:0007669"/>
    <property type="project" value="UniProtKB-KW"/>
</dbReference>
<keyword evidence="2" id="KW-0229">DNA integration</keyword>
<accession>A0A2N5KW40</accession>